<dbReference type="PANTHER" id="PTHR11438:SF3">
    <property type="entry name" value="PROENKEPHALIN-A"/>
    <property type="match status" value="1"/>
</dbReference>
<keyword evidence="6" id="KW-1015">Disulfide bond</keyword>
<dbReference type="OrthoDB" id="9928775at2759"/>
<proteinExistence type="inferred from homology"/>
<keyword evidence="12" id="KW-1185">Reference proteome</keyword>
<evidence type="ECO:0000256" key="7">
    <source>
        <dbReference type="ARBA" id="ARBA00023205"/>
    </source>
</evidence>
<dbReference type="GO" id="GO:0043679">
    <property type="term" value="C:axon terminus"/>
    <property type="evidence" value="ECO:0007669"/>
    <property type="project" value="TreeGrafter"/>
</dbReference>
<organism evidence="11 12">
    <name type="scientific">Kryptolebias marmoratus</name>
    <name type="common">Mangrove killifish</name>
    <name type="synonym">Rivulus marmoratus</name>
    <dbReference type="NCBI Taxonomy" id="37003"/>
    <lineage>
        <taxon>Eukaryota</taxon>
        <taxon>Metazoa</taxon>
        <taxon>Chordata</taxon>
        <taxon>Craniata</taxon>
        <taxon>Vertebrata</taxon>
        <taxon>Euteleostomi</taxon>
        <taxon>Actinopterygii</taxon>
        <taxon>Neopterygii</taxon>
        <taxon>Teleostei</taxon>
        <taxon>Neoteleostei</taxon>
        <taxon>Acanthomorphata</taxon>
        <taxon>Ovalentaria</taxon>
        <taxon>Atherinomorphae</taxon>
        <taxon>Cyprinodontiformes</taxon>
        <taxon>Rivulidae</taxon>
        <taxon>Kryptolebias</taxon>
    </lineage>
</organism>
<dbReference type="GeneTree" id="ENSGT00950000183149"/>
<feature type="chain" id="PRO_5018600349" evidence="10">
    <location>
        <begin position="22"/>
        <end position="227"/>
    </location>
</feature>
<evidence type="ECO:0000256" key="3">
    <source>
        <dbReference type="ARBA" id="ARBA00022525"/>
    </source>
</evidence>
<dbReference type="PANTHER" id="PTHR11438">
    <property type="entry name" value="PROENKEPHALIN"/>
    <property type="match status" value="1"/>
</dbReference>
<evidence type="ECO:0000313" key="11">
    <source>
        <dbReference type="Ensembl" id="ENSKMAP00000021483.1"/>
    </source>
</evidence>
<dbReference type="STRING" id="37003.ENSKMAP00000021483"/>
<evidence type="ECO:0000313" key="12">
    <source>
        <dbReference type="Proteomes" id="UP000264800"/>
    </source>
</evidence>
<keyword evidence="10" id="KW-0732">Signal</keyword>
<keyword evidence="8" id="KW-0527">Neuropeptide</keyword>
<dbReference type="InterPro" id="IPR006024">
    <property type="entry name" value="Opioid_neupept"/>
</dbReference>
<dbReference type="GO" id="GO:0005886">
    <property type="term" value="C:plasma membrane"/>
    <property type="evidence" value="ECO:0007669"/>
    <property type="project" value="TreeGrafter"/>
</dbReference>
<evidence type="ECO:0000256" key="1">
    <source>
        <dbReference type="ARBA" id="ARBA00004613"/>
    </source>
</evidence>
<dbReference type="AlphaFoldDB" id="A0A3Q3AWJ1"/>
<dbReference type="PRINTS" id="PR01028">
    <property type="entry name" value="OPIOIDPRCRSR"/>
</dbReference>
<dbReference type="Ensembl" id="ENSKMAT00000021762.1">
    <property type="protein sequence ID" value="ENSKMAP00000021483.1"/>
    <property type="gene ID" value="ENSKMAG00000015971.1"/>
</dbReference>
<dbReference type="Proteomes" id="UP000264800">
    <property type="component" value="Unplaced"/>
</dbReference>
<protein>
    <submittedName>
        <fullName evidence="11">Proenkephalin a</fullName>
    </submittedName>
</protein>
<evidence type="ECO:0000256" key="5">
    <source>
        <dbReference type="ARBA" id="ARBA00022901"/>
    </source>
</evidence>
<accession>A0A3Q3AWJ1</accession>
<feature type="signal peptide" evidence="10">
    <location>
        <begin position="1"/>
        <end position="21"/>
    </location>
</feature>
<comment type="subcellular location">
    <subcellularLocation>
        <location evidence="1">Secreted</location>
    </subcellularLocation>
</comment>
<dbReference type="OMA" id="MLLAGTC"/>
<dbReference type="GO" id="GO:0005576">
    <property type="term" value="C:extracellular region"/>
    <property type="evidence" value="ECO:0007669"/>
    <property type="project" value="UniProtKB-SubCell"/>
</dbReference>
<dbReference type="GO" id="GO:0007600">
    <property type="term" value="P:sensory perception"/>
    <property type="evidence" value="ECO:0007669"/>
    <property type="project" value="TreeGrafter"/>
</dbReference>
<name>A0A3Q3AWJ1_KRYMA</name>
<evidence type="ECO:0000256" key="9">
    <source>
        <dbReference type="SAM" id="MobiDB-lite"/>
    </source>
</evidence>
<reference evidence="11" key="1">
    <citation type="submission" date="2025-08" db="UniProtKB">
        <authorList>
            <consortium name="Ensembl"/>
        </authorList>
    </citation>
    <scope>IDENTIFICATION</scope>
</reference>
<dbReference type="GO" id="GO:0030425">
    <property type="term" value="C:dendrite"/>
    <property type="evidence" value="ECO:0007669"/>
    <property type="project" value="TreeGrafter"/>
</dbReference>
<dbReference type="GO" id="GO:0043025">
    <property type="term" value="C:neuronal cell body"/>
    <property type="evidence" value="ECO:0007669"/>
    <property type="project" value="TreeGrafter"/>
</dbReference>
<keyword evidence="4" id="KW-0165">Cleavage on pair of basic residues</keyword>
<evidence type="ECO:0000256" key="8">
    <source>
        <dbReference type="ARBA" id="ARBA00023320"/>
    </source>
</evidence>
<dbReference type="Pfam" id="PF01160">
    <property type="entry name" value="Opiods_neuropep"/>
    <property type="match status" value="1"/>
</dbReference>
<dbReference type="GO" id="GO:0001515">
    <property type="term" value="F:opioid peptide activity"/>
    <property type="evidence" value="ECO:0007669"/>
    <property type="project" value="UniProtKB-KW"/>
</dbReference>
<keyword evidence="7" id="KW-0257">Endorphin</keyword>
<dbReference type="GeneID" id="108249510"/>
<keyword evidence="3" id="KW-0964">Secreted</keyword>
<sequence length="227" mass="25535">MAQSSCLWMLVLGSCVFLGLAMDCRKECALCVHRLQGKQTAFSALTCSLECEGTLDRQKLRMCQDLLFEEDNSISLDADPRQQQEQEAAGAMMSDKAETSSERQIVEKYGDFMKRYGGFMSRRSSAPVETENDLGNQDEEENIRLGILNIISSARERGSKAEKHGDVALGNLLEEVLGRELKKRYGGFMRRVGRPEWLVNKSKSGGSLKRDWENGNVLQKRYGGFMD</sequence>
<comment type="similarity">
    <text evidence="2">Belongs to the opioid neuropeptide precursor family.</text>
</comment>
<evidence type="ECO:0000256" key="10">
    <source>
        <dbReference type="SAM" id="SignalP"/>
    </source>
</evidence>
<keyword evidence="5" id="KW-0555">Opioid peptide</keyword>
<dbReference type="GO" id="GO:0031628">
    <property type="term" value="F:opioid receptor binding"/>
    <property type="evidence" value="ECO:0007669"/>
    <property type="project" value="TreeGrafter"/>
</dbReference>
<evidence type="ECO:0000256" key="4">
    <source>
        <dbReference type="ARBA" id="ARBA00022685"/>
    </source>
</evidence>
<evidence type="ECO:0000256" key="2">
    <source>
        <dbReference type="ARBA" id="ARBA00008543"/>
    </source>
</evidence>
<dbReference type="GO" id="GO:0007268">
    <property type="term" value="P:chemical synaptic transmission"/>
    <property type="evidence" value="ECO:0007669"/>
    <property type="project" value="TreeGrafter"/>
</dbReference>
<dbReference type="GO" id="GO:0007218">
    <property type="term" value="P:neuropeptide signaling pathway"/>
    <property type="evidence" value="ECO:0007669"/>
    <property type="project" value="UniProtKB-KW"/>
</dbReference>
<feature type="region of interest" description="Disordered" evidence="9">
    <location>
        <begin position="74"/>
        <end position="97"/>
    </location>
</feature>
<dbReference type="RefSeq" id="XP_024857950.1">
    <property type="nucleotide sequence ID" value="XM_025002182.2"/>
</dbReference>
<evidence type="ECO:0000256" key="6">
    <source>
        <dbReference type="ARBA" id="ARBA00023157"/>
    </source>
</evidence>
<dbReference type="KEGG" id="kmr:108249510"/>
<reference evidence="11" key="2">
    <citation type="submission" date="2025-09" db="UniProtKB">
        <authorList>
            <consortium name="Ensembl"/>
        </authorList>
    </citation>
    <scope>IDENTIFICATION</scope>
</reference>